<evidence type="ECO:0000313" key="2">
    <source>
        <dbReference type="Proteomes" id="UP000298180"/>
    </source>
</evidence>
<comment type="caution">
    <text evidence="1">The sequence shown here is derived from an EMBL/GenBank/DDBJ whole genome shotgun (WGS) entry which is preliminary data.</text>
</comment>
<dbReference type="RefSeq" id="WP_135261683.1">
    <property type="nucleotide sequence ID" value="NZ_SMLM01000001.1"/>
</dbReference>
<name>A0A4Z0C321_9BURK</name>
<dbReference type="GO" id="GO:0003723">
    <property type="term" value="F:RNA binding"/>
    <property type="evidence" value="ECO:0007669"/>
    <property type="project" value="InterPro"/>
</dbReference>
<dbReference type="Proteomes" id="UP000298180">
    <property type="component" value="Unassembled WGS sequence"/>
</dbReference>
<dbReference type="OrthoDB" id="8840616at2"/>
<dbReference type="PROSITE" id="PS00361">
    <property type="entry name" value="RIBOSOMAL_S10"/>
    <property type="match status" value="1"/>
</dbReference>
<organism evidence="1 2">
    <name type="scientific">Ramlibacter henchirensis</name>
    <dbReference type="NCBI Taxonomy" id="204072"/>
    <lineage>
        <taxon>Bacteria</taxon>
        <taxon>Pseudomonadati</taxon>
        <taxon>Pseudomonadota</taxon>
        <taxon>Betaproteobacteria</taxon>
        <taxon>Burkholderiales</taxon>
        <taxon>Comamonadaceae</taxon>
        <taxon>Ramlibacter</taxon>
    </lineage>
</organism>
<dbReference type="InterPro" id="IPR018268">
    <property type="entry name" value="Ribosomal_uS10_CS"/>
</dbReference>
<dbReference type="GO" id="GO:0003735">
    <property type="term" value="F:structural constituent of ribosome"/>
    <property type="evidence" value="ECO:0007669"/>
    <property type="project" value="InterPro"/>
</dbReference>
<evidence type="ECO:0000313" key="1">
    <source>
        <dbReference type="EMBL" id="TFZ05601.1"/>
    </source>
</evidence>
<proteinExistence type="predicted"/>
<gene>
    <name evidence="1" type="ORF">EZ313_02750</name>
</gene>
<keyword evidence="2" id="KW-1185">Reference proteome</keyword>
<dbReference type="GO" id="GO:0006412">
    <property type="term" value="P:translation"/>
    <property type="evidence" value="ECO:0007669"/>
    <property type="project" value="InterPro"/>
</dbReference>
<protein>
    <submittedName>
        <fullName evidence="1">Uncharacterized protein</fullName>
    </submittedName>
</protein>
<reference evidence="1 2" key="1">
    <citation type="submission" date="2019-03" db="EMBL/GenBank/DDBJ databases">
        <title>Ramlibacter henchirensis DSM 14656, whole genome shotgun sequence.</title>
        <authorList>
            <person name="Zhang X."/>
            <person name="Feng G."/>
            <person name="Zhu H."/>
        </authorList>
    </citation>
    <scope>NUCLEOTIDE SEQUENCE [LARGE SCALE GENOMIC DNA]</scope>
    <source>
        <strain evidence="1 2">DSM 14656</strain>
    </source>
</reference>
<dbReference type="GO" id="GO:0005840">
    <property type="term" value="C:ribosome"/>
    <property type="evidence" value="ECO:0007669"/>
    <property type="project" value="InterPro"/>
</dbReference>
<dbReference type="AlphaFoldDB" id="A0A4Z0C321"/>
<accession>A0A4Z0C321</accession>
<dbReference type="EMBL" id="SMLM01000001">
    <property type="protein sequence ID" value="TFZ05601.1"/>
    <property type="molecule type" value="Genomic_DNA"/>
</dbReference>
<sequence>MAAALAASIIDSLLRSTLGPAGQDAGNRVSLDGLSLGTREDGALEIGIRRLEAASLRVASGPFVLEVGKLAVDRLVAPVRIEGGRPRFSTLEAAGAELSGVKVHGPLVLPTRPAGDSTTGQGAATSWSLGPLAAADGTIRAEIVDAHLLFDADVTVPIRHGRIDFKDATVEHVGPDSRMGVSRLGLYVDAPNGRSYLYQFSSAPVAGVEYEQRGALLGPWVTDRGSLLLQPFGEWLLRQPLGGGQAHGITEQARLLFDRTAVSGDVQLGDGRFAAPAVQAELVGRADRRNVILLQSQAVGRGLTAEMTSVSVRNAVLGSGGTRIECDQVEGALTLRLSVEEAQLRFSFDLAKAKVSGVRFHLRHT</sequence>